<evidence type="ECO:0000256" key="2">
    <source>
        <dbReference type="ARBA" id="ARBA00022475"/>
    </source>
</evidence>
<keyword evidence="3 10" id="KW-0812">Transmembrane</keyword>
<evidence type="ECO:0000256" key="8">
    <source>
        <dbReference type="ARBA" id="ARBA00035585"/>
    </source>
</evidence>
<keyword evidence="6" id="KW-0407">Ion channel</keyword>
<gene>
    <name evidence="11" type="ORF">CJ204_04565</name>
</gene>
<keyword evidence="2 10" id="KW-1003">Cell membrane</keyword>
<keyword evidence="5 10" id="KW-0472">Membrane</keyword>
<keyword evidence="4 10" id="KW-1133">Transmembrane helix</keyword>
<dbReference type="Pfam" id="PF02537">
    <property type="entry name" value="CRCB"/>
    <property type="match status" value="1"/>
</dbReference>
<evidence type="ECO:0000313" key="12">
    <source>
        <dbReference type="Proteomes" id="UP000235363"/>
    </source>
</evidence>
<keyword evidence="6" id="KW-0406">Ion transport</keyword>
<evidence type="ECO:0000256" key="5">
    <source>
        <dbReference type="ARBA" id="ARBA00023136"/>
    </source>
</evidence>
<dbReference type="AlphaFoldDB" id="A0A2N6T013"/>
<reference evidence="11 12" key="1">
    <citation type="submission" date="2017-09" db="EMBL/GenBank/DDBJ databases">
        <title>Bacterial strain isolated from the female urinary microbiota.</title>
        <authorList>
            <person name="Thomas-White K."/>
            <person name="Kumar N."/>
            <person name="Forster S."/>
            <person name="Putonti C."/>
            <person name="Lawley T."/>
            <person name="Wolfe A.J."/>
        </authorList>
    </citation>
    <scope>NUCLEOTIDE SEQUENCE [LARGE SCALE GENOMIC DNA]</scope>
    <source>
        <strain evidence="11 12">UMB0908</strain>
    </source>
</reference>
<comment type="catalytic activity">
    <reaction evidence="8">
        <text>fluoride(in) = fluoride(out)</text>
        <dbReference type="Rhea" id="RHEA:76159"/>
        <dbReference type="ChEBI" id="CHEBI:17051"/>
    </reaction>
    <physiologicalReaction direction="left-to-right" evidence="8">
        <dbReference type="Rhea" id="RHEA:76160"/>
    </physiologicalReaction>
</comment>
<dbReference type="InterPro" id="IPR003691">
    <property type="entry name" value="FluC"/>
</dbReference>
<evidence type="ECO:0000256" key="4">
    <source>
        <dbReference type="ARBA" id="ARBA00022989"/>
    </source>
</evidence>
<accession>A0A2N6T013</accession>
<dbReference type="Proteomes" id="UP000235363">
    <property type="component" value="Unassembled WGS sequence"/>
</dbReference>
<dbReference type="EMBL" id="PNHF01000008">
    <property type="protein sequence ID" value="PMC62656.1"/>
    <property type="molecule type" value="Genomic_DNA"/>
</dbReference>
<comment type="caution">
    <text evidence="11">The sequence shown here is derived from an EMBL/GenBank/DDBJ whole genome shotgun (WGS) entry which is preliminary data.</text>
</comment>
<dbReference type="GO" id="GO:1903425">
    <property type="term" value="F:fluoride transmembrane transporter activity"/>
    <property type="evidence" value="ECO:0007669"/>
    <property type="project" value="TreeGrafter"/>
</dbReference>
<dbReference type="STRING" id="1725.WU86_05450"/>
<keyword evidence="6" id="KW-0813">Transport</keyword>
<dbReference type="GO" id="GO:0005886">
    <property type="term" value="C:plasma membrane"/>
    <property type="evidence" value="ECO:0007669"/>
    <property type="project" value="UniProtKB-SubCell"/>
</dbReference>
<protein>
    <recommendedName>
        <fullName evidence="10">Fluoride-specific ion channel</fullName>
    </recommendedName>
</protein>
<dbReference type="PANTHER" id="PTHR28259:SF1">
    <property type="entry name" value="FLUORIDE EXPORT PROTEIN 1-RELATED"/>
    <property type="match status" value="1"/>
</dbReference>
<sequence>MARYWFGEISGRVACSALPGTFFANVVACGVAGLAWSLWGDGTLAWAAVGAGFAGALSTWSTLAREIGELSRARSWWAVGYPVLTIVTGSAAAGLFLG</sequence>
<evidence type="ECO:0000256" key="6">
    <source>
        <dbReference type="ARBA" id="ARBA00023303"/>
    </source>
</evidence>
<comment type="subcellular location">
    <subcellularLocation>
        <location evidence="1">Cell membrane</location>
        <topology evidence="1">Multi-pass membrane protein</topology>
    </subcellularLocation>
</comment>
<evidence type="ECO:0000256" key="10">
    <source>
        <dbReference type="RuleBase" id="RU004340"/>
    </source>
</evidence>
<evidence type="ECO:0000256" key="9">
    <source>
        <dbReference type="ARBA" id="ARBA00049940"/>
    </source>
</evidence>
<feature type="transmembrane region" description="Helical" evidence="10">
    <location>
        <begin position="45"/>
        <end position="64"/>
    </location>
</feature>
<evidence type="ECO:0000256" key="7">
    <source>
        <dbReference type="ARBA" id="ARBA00035120"/>
    </source>
</evidence>
<organism evidence="11 12">
    <name type="scientific">Corynebacterium xerosis</name>
    <dbReference type="NCBI Taxonomy" id="1725"/>
    <lineage>
        <taxon>Bacteria</taxon>
        <taxon>Bacillati</taxon>
        <taxon>Actinomycetota</taxon>
        <taxon>Actinomycetes</taxon>
        <taxon>Mycobacteriales</taxon>
        <taxon>Corynebacteriaceae</taxon>
        <taxon>Corynebacterium</taxon>
    </lineage>
</organism>
<comment type="similarity">
    <text evidence="7 10">Belongs to the fluoride channel Fluc/FEX (TC 1.A.43) family.</text>
</comment>
<proteinExistence type="inferred from homology"/>
<evidence type="ECO:0000256" key="1">
    <source>
        <dbReference type="ARBA" id="ARBA00004651"/>
    </source>
</evidence>
<comment type="function">
    <text evidence="9">Fluoride-specific ion channel. Important for reducing fluoride concentration in the cell, thus reducing its toxicity.</text>
</comment>
<evidence type="ECO:0000313" key="11">
    <source>
        <dbReference type="EMBL" id="PMC62656.1"/>
    </source>
</evidence>
<feature type="transmembrane region" description="Helical" evidence="10">
    <location>
        <begin position="21"/>
        <end position="39"/>
    </location>
</feature>
<evidence type="ECO:0000256" key="3">
    <source>
        <dbReference type="ARBA" id="ARBA00022692"/>
    </source>
</evidence>
<dbReference type="PANTHER" id="PTHR28259">
    <property type="entry name" value="FLUORIDE EXPORT PROTEIN 1-RELATED"/>
    <property type="match status" value="1"/>
</dbReference>
<name>A0A2N6T013_9CORY</name>
<feature type="transmembrane region" description="Helical" evidence="10">
    <location>
        <begin position="76"/>
        <end position="97"/>
    </location>
</feature>